<comment type="caution">
    <text evidence="1">The sequence shown here is derived from an EMBL/GenBank/DDBJ whole genome shotgun (WGS) entry which is preliminary data.</text>
</comment>
<dbReference type="EMBL" id="CM055734">
    <property type="protein sequence ID" value="KAJ8008788.1"/>
    <property type="molecule type" value="Genomic_DNA"/>
</dbReference>
<evidence type="ECO:0000313" key="2">
    <source>
        <dbReference type="Proteomes" id="UP001157502"/>
    </source>
</evidence>
<gene>
    <name evidence="1" type="ORF">DPEC_G00082060</name>
</gene>
<protein>
    <submittedName>
        <fullName evidence="1">Uncharacterized protein</fullName>
    </submittedName>
</protein>
<organism evidence="1 2">
    <name type="scientific">Dallia pectoralis</name>
    <name type="common">Alaska blackfish</name>
    <dbReference type="NCBI Taxonomy" id="75939"/>
    <lineage>
        <taxon>Eukaryota</taxon>
        <taxon>Metazoa</taxon>
        <taxon>Chordata</taxon>
        <taxon>Craniata</taxon>
        <taxon>Vertebrata</taxon>
        <taxon>Euteleostomi</taxon>
        <taxon>Actinopterygii</taxon>
        <taxon>Neopterygii</taxon>
        <taxon>Teleostei</taxon>
        <taxon>Protacanthopterygii</taxon>
        <taxon>Esociformes</taxon>
        <taxon>Umbridae</taxon>
        <taxon>Dallia</taxon>
    </lineage>
</organism>
<dbReference type="Proteomes" id="UP001157502">
    <property type="component" value="Chromosome 7"/>
</dbReference>
<sequence>MKVDDKLQILKFFSTVVNCVFLILGLCIFGCGVWILFDKSNFVTVLSSVEVKTVAVGLFVIGLVVVGVTILGCIGAQLENRCFLLLYMGFLICIVLGQLFVTFVLLLKWNKIETTMVNTVDDTIRDYGSNPVHQTYWKPLDDVQRYGKCCGRTGPNDWQTNLLIKNSSLSEVFPCSCFNTTACPFISSFGTQLFGNGNETYFYPQGCQEKITSWLQANILTIVGMDVGLILIQILQFVLSVYLYQTVEVSDFMYFALSESVSWTTVMTQQGTATFPELIRKKRDGEQLSGLEIRHFVQGVKNKTIQEGQIGAMLMAIWQNGMLAEETLALTNEMLMSGEVMAWPSQWEGLVVDKHSTGGVGDKISLVLAPALAACGCKVPMISGRGLAHTGGTLDKLESIPGLNICQPVEQLHRILEEVGCCIVGQTENLVPADKVMYALRDATSTVNSLPLITGSIMSKKGAESLSALVLDVKFGKAALYKDLSSARELAQSLVTVGNSLGIRTGAVLSHMNCPIGRCVGNSLEVIESLECLKGRAPDDILELVESLGGLLLLMTGRASDLTEGKKAIADTLQNGTALEKFRNMIIGQGVTNQMASLLCSAQADYHSVLRRAPYQTNLETESPGTVLDIDGMVIAVVLQHLGAGRSKVGQAINHSVGAELLVSLGQKVEKGQPWLRVHYETLALTAEQRDRLRGAITLGSADQLHTHPLVAEVIMS</sequence>
<accession>A0ACC2GYG5</accession>
<evidence type="ECO:0000313" key="1">
    <source>
        <dbReference type="EMBL" id="KAJ8008788.1"/>
    </source>
</evidence>
<proteinExistence type="predicted"/>
<keyword evidence="2" id="KW-1185">Reference proteome</keyword>
<name>A0ACC2GYG5_DALPE</name>
<reference evidence="1" key="1">
    <citation type="submission" date="2021-05" db="EMBL/GenBank/DDBJ databases">
        <authorList>
            <person name="Pan Q."/>
            <person name="Jouanno E."/>
            <person name="Zahm M."/>
            <person name="Klopp C."/>
            <person name="Cabau C."/>
            <person name="Louis A."/>
            <person name="Berthelot C."/>
            <person name="Parey E."/>
            <person name="Roest Crollius H."/>
            <person name="Montfort J."/>
            <person name="Robinson-Rechavi M."/>
            <person name="Bouchez O."/>
            <person name="Lampietro C."/>
            <person name="Lopez Roques C."/>
            <person name="Donnadieu C."/>
            <person name="Postlethwait J."/>
            <person name="Bobe J."/>
            <person name="Dillon D."/>
            <person name="Chandos A."/>
            <person name="von Hippel F."/>
            <person name="Guiguen Y."/>
        </authorList>
    </citation>
    <scope>NUCLEOTIDE SEQUENCE</scope>
    <source>
        <strain evidence="1">YG-Jan2019</strain>
    </source>
</reference>